<evidence type="ECO:0000313" key="3">
    <source>
        <dbReference type="Proteomes" id="UP000440304"/>
    </source>
</evidence>
<feature type="domain" description="Glycosyl transferase family 25" evidence="1">
    <location>
        <begin position="4"/>
        <end position="177"/>
    </location>
</feature>
<dbReference type="InterPro" id="IPR002654">
    <property type="entry name" value="Glyco_trans_25"/>
</dbReference>
<comment type="caution">
    <text evidence="2">The sequence shown here is derived from an EMBL/GenBank/DDBJ whole genome shotgun (WGS) entry which is preliminary data.</text>
</comment>
<dbReference type="CDD" id="cd06532">
    <property type="entry name" value="Glyco_transf_25"/>
    <property type="match status" value="1"/>
</dbReference>
<dbReference type="Pfam" id="PF01755">
    <property type="entry name" value="Glyco_transf_25"/>
    <property type="match status" value="1"/>
</dbReference>
<dbReference type="RefSeq" id="WP_160788182.1">
    <property type="nucleotide sequence ID" value="NZ_CP086610.1"/>
</dbReference>
<dbReference type="OrthoDB" id="259382at2"/>
<dbReference type="Proteomes" id="UP000440304">
    <property type="component" value="Unassembled WGS sequence"/>
</dbReference>
<keyword evidence="2" id="KW-0808">Transferase</keyword>
<evidence type="ECO:0000313" key="2">
    <source>
        <dbReference type="EMBL" id="MXO03037.1"/>
    </source>
</evidence>
<proteinExistence type="predicted"/>
<dbReference type="GO" id="GO:0016740">
    <property type="term" value="F:transferase activity"/>
    <property type="evidence" value="ECO:0007669"/>
    <property type="project" value="UniProtKB-KW"/>
</dbReference>
<evidence type="ECO:0000259" key="1">
    <source>
        <dbReference type="Pfam" id="PF01755"/>
    </source>
</evidence>
<dbReference type="EMBL" id="WUML01000045">
    <property type="protein sequence ID" value="MXO03037.1"/>
    <property type="molecule type" value="Genomic_DNA"/>
</dbReference>
<accession>A0A6N8TIA3</accession>
<reference evidence="2 3" key="1">
    <citation type="submission" date="2019-12" db="EMBL/GenBank/DDBJ databases">
        <title>Shinella granuli gen. nov., sp. nov., and proposal of the reclassification of Zoogloea ramigera ATCC 19623 as Shinella zoogloeoides sp. nov.</title>
        <authorList>
            <person name="Gao J."/>
        </authorList>
    </citation>
    <scope>NUCLEOTIDE SEQUENCE [LARGE SCALE GENOMIC DNA]</scope>
    <source>
        <strain evidence="2 3">DSM 287</strain>
    </source>
</reference>
<gene>
    <name evidence="2" type="ORF">GR156_22320</name>
</gene>
<organism evidence="2 3">
    <name type="scientific">Shinella zoogloeoides</name>
    <name type="common">Crabtreella saccharophila</name>
    <dbReference type="NCBI Taxonomy" id="352475"/>
    <lineage>
        <taxon>Bacteria</taxon>
        <taxon>Pseudomonadati</taxon>
        <taxon>Pseudomonadota</taxon>
        <taxon>Alphaproteobacteria</taxon>
        <taxon>Hyphomicrobiales</taxon>
        <taxon>Rhizobiaceae</taxon>
        <taxon>Shinella</taxon>
    </lineage>
</organism>
<name>A0A6N8TIA3_SHIZO</name>
<protein>
    <submittedName>
        <fullName evidence="2">Glycosyl transferase family 25</fullName>
    </submittedName>
</protein>
<sequence>MRLHIYAINLDRSVDRWNVLSRRAEILDVPLTRVPGHNGAAVLPEDRIDCDMRAFEHNNGRTILPGEYGCYRSHLKALAAFYQTGEPAGIIVEDDIELSADLLIRAGAAVEALPEADVIKLFNHRIVGFKLATTSRMGDEIGRTMHGPQGSAACYVVTHSGAVRLMEGLKIMEYPWDVALERGWASGARIYTTRQDVASPTRDGTTIATQSAYRASKFPWWRRLRTYGIRIVEAARRIVYARNG</sequence>
<dbReference type="AlphaFoldDB" id="A0A6N8TIA3"/>